<feature type="region of interest" description="Disordered" evidence="1">
    <location>
        <begin position="200"/>
        <end position="236"/>
    </location>
</feature>
<dbReference type="EMBL" id="VIWW01000001">
    <property type="protein sequence ID" value="TWG01805.1"/>
    <property type="molecule type" value="Genomic_DNA"/>
</dbReference>
<dbReference type="PANTHER" id="PTHR11051:SF8">
    <property type="entry name" value="PROTEIN-GLUCOSYLGALACTOSYLHYDROXYLYSINE GLUCOSIDASE"/>
    <property type="match status" value="1"/>
</dbReference>
<dbReference type="Proteomes" id="UP000318186">
    <property type="component" value="Unassembled WGS sequence"/>
</dbReference>
<dbReference type="GO" id="GO:0005975">
    <property type="term" value="P:carbohydrate metabolic process"/>
    <property type="evidence" value="ECO:0007669"/>
    <property type="project" value="InterPro"/>
</dbReference>
<evidence type="ECO:0000313" key="4">
    <source>
        <dbReference type="Proteomes" id="UP000318186"/>
    </source>
</evidence>
<dbReference type="GO" id="GO:0030246">
    <property type="term" value="F:carbohydrate binding"/>
    <property type="evidence" value="ECO:0007669"/>
    <property type="project" value="InterPro"/>
</dbReference>
<dbReference type="OrthoDB" id="9816160at2"/>
<organism evidence="3 4">
    <name type="scientific">Streptomyces brevispora</name>
    <dbReference type="NCBI Taxonomy" id="887462"/>
    <lineage>
        <taxon>Bacteria</taxon>
        <taxon>Bacillati</taxon>
        <taxon>Actinomycetota</taxon>
        <taxon>Actinomycetes</taxon>
        <taxon>Kitasatosporales</taxon>
        <taxon>Streptomycetaceae</taxon>
        <taxon>Streptomyces</taxon>
    </lineage>
</organism>
<evidence type="ECO:0000259" key="2">
    <source>
        <dbReference type="Pfam" id="PF03636"/>
    </source>
</evidence>
<dbReference type="SUPFAM" id="SSF74650">
    <property type="entry name" value="Galactose mutarotase-like"/>
    <property type="match status" value="1"/>
</dbReference>
<dbReference type="AlphaFoldDB" id="A0A561UR15"/>
<dbReference type="Gene3D" id="2.70.98.40">
    <property type="entry name" value="Glycoside hydrolase, family 65, N-terminal domain"/>
    <property type="match status" value="1"/>
</dbReference>
<reference evidence="3 4" key="1">
    <citation type="submission" date="2019-06" db="EMBL/GenBank/DDBJ databases">
        <title>Sequencing the genomes of 1000 actinobacteria strains.</title>
        <authorList>
            <person name="Klenk H.-P."/>
        </authorList>
    </citation>
    <scope>NUCLEOTIDE SEQUENCE [LARGE SCALE GENOMIC DNA]</scope>
    <source>
        <strain evidence="3 4">DSM 42059</strain>
    </source>
</reference>
<dbReference type="Pfam" id="PF03636">
    <property type="entry name" value="Glyco_hydro_65N"/>
    <property type="match status" value="1"/>
</dbReference>
<feature type="domain" description="Glycoside hydrolase family 65 N-terminal" evidence="2">
    <location>
        <begin position="8"/>
        <end position="198"/>
    </location>
</feature>
<comment type="caution">
    <text evidence="3">The sequence shown here is derived from an EMBL/GenBank/DDBJ whole genome shotgun (WGS) entry which is preliminary data.</text>
</comment>
<dbReference type="InterPro" id="IPR005196">
    <property type="entry name" value="Glyco_hydro_65_N"/>
</dbReference>
<evidence type="ECO:0000256" key="1">
    <source>
        <dbReference type="SAM" id="MobiDB-lite"/>
    </source>
</evidence>
<sequence length="236" mass="26411">MADWTWAYDGYDPEHEGLREALCTLGNGCFAIRGAAPECAADAFHYPGTYAAGCYNRLTSEVAGHRIENEDMVNLLNWLPVRFRLRDGPDTGWLTPDTHCLLDHHQELDLRSGILERTLRYETDGRRIAVRQLRLVHMAMPHLALLRTELSAEGWSGDIEVESAIDGTVTNSGVRRYQQLAGRHLTDVRTGDVSLGTVRRRSGASEAGDHRVARPWIRPSAVGPHRPRHGVRSEGR</sequence>
<accession>A0A561UR15</accession>
<name>A0A561UR15_9ACTN</name>
<evidence type="ECO:0000313" key="3">
    <source>
        <dbReference type="EMBL" id="TWG01805.1"/>
    </source>
</evidence>
<gene>
    <name evidence="3" type="ORF">FHX80_11196</name>
</gene>
<protein>
    <submittedName>
        <fullName evidence="3">Glycosyl hydrolase family 65</fullName>
    </submittedName>
</protein>
<dbReference type="PANTHER" id="PTHR11051">
    <property type="entry name" value="GLYCOSYL HYDROLASE-RELATED"/>
    <property type="match status" value="1"/>
</dbReference>
<dbReference type="InterPro" id="IPR011013">
    <property type="entry name" value="Gal_mutarotase_sf_dom"/>
</dbReference>
<dbReference type="GO" id="GO:0004553">
    <property type="term" value="F:hydrolase activity, hydrolyzing O-glycosyl compounds"/>
    <property type="evidence" value="ECO:0007669"/>
    <property type="project" value="TreeGrafter"/>
</dbReference>
<proteinExistence type="predicted"/>
<dbReference type="InterPro" id="IPR037018">
    <property type="entry name" value="GH65_N"/>
</dbReference>
<keyword evidence="3" id="KW-0378">Hydrolase</keyword>